<dbReference type="SUPFAM" id="SSF52402">
    <property type="entry name" value="Adenine nucleotide alpha hydrolases-like"/>
    <property type="match status" value="1"/>
</dbReference>
<evidence type="ECO:0000256" key="1">
    <source>
        <dbReference type="ARBA" id="ARBA00008791"/>
    </source>
</evidence>
<dbReference type="EMBL" id="CP031150">
    <property type="protein sequence ID" value="AXG07497.1"/>
    <property type="molecule type" value="Genomic_DNA"/>
</dbReference>
<sequence>MYDAILVPTDGSEGVDRTLEHAVEMARRYDATIHALYVVDRRFELAADEDREDLVERLTDRGEAAVAAVAEAAEDAGVDAVTGVREGIPYKTILEYAAEADVDVIAMGTHGRTGRDRLAHLGSVTDRVVENAAVPVFVVNIGDGD</sequence>
<proteinExistence type="inferred from homology"/>
<dbReference type="PANTHER" id="PTHR46268:SF6">
    <property type="entry name" value="UNIVERSAL STRESS PROTEIN UP12"/>
    <property type="match status" value="1"/>
</dbReference>
<evidence type="ECO:0000313" key="5">
    <source>
        <dbReference type="Proteomes" id="UP000252985"/>
    </source>
</evidence>
<dbReference type="Proteomes" id="UP000253273">
    <property type="component" value="Chromosome"/>
</dbReference>
<evidence type="ECO:0000313" key="6">
    <source>
        <dbReference type="Proteomes" id="UP000253273"/>
    </source>
</evidence>
<reference evidence="3 6" key="2">
    <citation type="submission" date="2018-07" db="EMBL/GenBank/DDBJ databases">
        <title>Genome sequences of Haloplanus sp. CBA1113.</title>
        <authorList>
            <person name="Kim Y.B."/>
            <person name="Roh S.W."/>
        </authorList>
    </citation>
    <scope>NUCLEOTIDE SEQUENCE [LARGE SCALE GENOMIC DNA]</scope>
    <source>
        <strain evidence="3 6">CBA1113</strain>
    </source>
</reference>
<comment type="similarity">
    <text evidence="1">Belongs to the universal stress protein A family.</text>
</comment>
<gene>
    <name evidence="4" type="ORF">DU484_14245</name>
    <name evidence="3" type="ORF">DU500_14275</name>
</gene>
<keyword evidence="6" id="KW-1185">Reference proteome</keyword>
<dbReference type="Pfam" id="PF00582">
    <property type="entry name" value="Usp"/>
    <property type="match status" value="1"/>
</dbReference>
<dbReference type="PANTHER" id="PTHR46268">
    <property type="entry name" value="STRESS RESPONSE PROTEIN NHAX"/>
    <property type="match status" value="1"/>
</dbReference>
<dbReference type="EMBL" id="CP031148">
    <property type="protein sequence ID" value="AXG10912.1"/>
    <property type="molecule type" value="Genomic_DNA"/>
</dbReference>
<name>A0A345EFE0_9EURY</name>
<feature type="domain" description="UspA" evidence="2">
    <location>
        <begin position="1"/>
        <end position="139"/>
    </location>
</feature>
<dbReference type="InterPro" id="IPR006015">
    <property type="entry name" value="Universal_stress_UspA"/>
</dbReference>
<dbReference type="KEGG" id="haj:DU500_14275"/>
<accession>A0A345E5M5</accession>
<dbReference type="CDD" id="cd00293">
    <property type="entry name" value="USP-like"/>
    <property type="match status" value="1"/>
</dbReference>
<dbReference type="Gene3D" id="3.40.50.620">
    <property type="entry name" value="HUPs"/>
    <property type="match status" value="1"/>
</dbReference>
<dbReference type="Proteomes" id="UP000252985">
    <property type="component" value="Chromosome"/>
</dbReference>
<evidence type="ECO:0000259" key="2">
    <source>
        <dbReference type="Pfam" id="PF00582"/>
    </source>
</evidence>
<dbReference type="GeneID" id="37288161"/>
<dbReference type="PRINTS" id="PR01438">
    <property type="entry name" value="UNVRSLSTRESS"/>
</dbReference>
<dbReference type="RefSeq" id="WP_114586623.1">
    <property type="nucleotide sequence ID" value="NZ_CP031148.1"/>
</dbReference>
<accession>A0A345EFE0</accession>
<dbReference type="AlphaFoldDB" id="A0A345EFE0"/>
<organism evidence="4 5">
    <name type="scientific">Haloplanus rubicundus</name>
    <dbReference type="NCBI Taxonomy" id="1547898"/>
    <lineage>
        <taxon>Archaea</taxon>
        <taxon>Methanobacteriati</taxon>
        <taxon>Methanobacteriota</taxon>
        <taxon>Stenosarchaea group</taxon>
        <taxon>Halobacteria</taxon>
        <taxon>Halobacteriales</taxon>
        <taxon>Haloferacaceae</taxon>
        <taxon>Haloplanus</taxon>
    </lineage>
</organism>
<reference evidence="4 5" key="1">
    <citation type="submission" date="2018-07" db="EMBL/GenBank/DDBJ databases">
        <title>Genome sequences of Haloplanus sp. CBA1112.</title>
        <authorList>
            <person name="Kim Y.B."/>
            <person name="Roh S.W."/>
        </authorList>
    </citation>
    <scope>NUCLEOTIDE SEQUENCE [LARGE SCALE GENOMIC DNA]</scope>
    <source>
        <strain evidence="4 5">CBA1112</strain>
    </source>
</reference>
<evidence type="ECO:0000313" key="3">
    <source>
        <dbReference type="EMBL" id="AXG07497.1"/>
    </source>
</evidence>
<evidence type="ECO:0000313" key="4">
    <source>
        <dbReference type="EMBL" id="AXG10912.1"/>
    </source>
</evidence>
<dbReference type="OrthoDB" id="105697at2157"/>
<dbReference type="KEGG" id="haq:DU484_14245"/>
<dbReference type="InterPro" id="IPR006016">
    <property type="entry name" value="UspA"/>
</dbReference>
<protein>
    <submittedName>
        <fullName evidence="4">Universal stress protein</fullName>
    </submittedName>
</protein>
<dbReference type="InterPro" id="IPR014729">
    <property type="entry name" value="Rossmann-like_a/b/a_fold"/>
</dbReference>